<evidence type="ECO:0000256" key="3">
    <source>
        <dbReference type="ARBA" id="ARBA00022676"/>
    </source>
</evidence>
<evidence type="ECO:0000256" key="5">
    <source>
        <dbReference type="ARBA" id="ARBA00022692"/>
    </source>
</evidence>
<evidence type="ECO:0000256" key="4">
    <source>
        <dbReference type="ARBA" id="ARBA00022679"/>
    </source>
</evidence>
<dbReference type="InterPro" id="IPR008166">
    <property type="entry name" value="Glyco_transf_92"/>
</dbReference>
<dbReference type="InterPro" id="IPR052012">
    <property type="entry name" value="GTase_92"/>
</dbReference>
<dbReference type="Pfam" id="PF01697">
    <property type="entry name" value="Glyco_transf_92"/>
    <property type="match status" value="1"/>
</dbReference>
<evidence type="ECO:0000313" key="9">
    <source>
        <dbReference type="Proteomes" id="UP001303046"/>
    </source>
</evidence>
<name>A0ABR1BNE3_NECAM</name>
<proteinExistence type="inferred from homology"/>
<evidence type="ECO:0008006" key="10">
    <source>
        <dbReference type="Google" id="ProtNLM"/>
    </source>
</evidence>
<evidence type="ECO:0000313" key="8">
    <source>
        <dbReference type="EMBL" id="KAK6727954.1"/>
    </source>
</evidence>
<keyword evidence="7" id="KW-0472">Membrane</keyword>
<dbReference type="PANTHER" id="PTHR21645:SF8">
    <property type="entry name" value="GLYCOSYLTRANSFERASE FAMILY 92 PROTEIN F13G3.3"/>
    <property type="match status" value="1"/>
</dbReference>
<dbReference type="Proteomes" id="UP001303046">
    <property type="component" value="Unassembled WGS sequence"/>
</dbReference>
<keyword evidence="9" id="KW-1185">Reference proteome</keyword>
<accession>A0ABR1BNE3</accession>
<keyword evidence="5" id="KW-0812">Transmembrane</keyword>
<organism evidence="8 9">
    <name type="scientific">Necator americanus</name>
    <name type="common">Human hookworm</name>
    <dbReference type="NCBI Taxonomy" id="51031"/>
    <lineage>
        <taxon>Eukaryota</taxon>
        <taxon>Metazoa</taxon>
        <taxon>Ecdysozoa</taxon>
        <taxon>Nematoda</taxon>
        <taxon>Chromadorea</taxon>
        <taxon>Rhabditida</taxon>
        <taxon>Rhabditina</taxon>
        <taxon>Rhabditomorpha</taxon>
        <taxon>Strongyloidea</taxon>
        <taxon>Ancylostomatidae</taxon>
        <taxon>Bunostominae</taxon>
        <taxon>Necator</taxon>
    </lineage>
</organism>
<keyword evidence="6" id="KW-1133">Transmembrane helix</keyword>
<keyword evidence="3" id="KW-0328">Glycosyltransferase</keyword>
<gene>
    <name evidence="8" type="primary">Necator_chrI.g1676</name>
    <name evidence="8" type="ORF">RB195_005550</name>
</gene>
<comment type="similarity">
    <text evidence="2">Belongs to the glycosyltransferase 92 family.</text>
</comment>
<evidence type="ECO:0000256" key="7">
    <source>
        <dbReference type="ARBA" id="ARBA00023136"/>
    </source>
</evidence>
<evidence type="ECO:0000256" key="2">
    <source>
        <dbReference type="ARBA" id="ARBA00007647"/>
    </source>
</evidence>
<dbReference type="EMBL" id="JAVFWL010000001">
    <property type="protein sequence ID" value="KAK6727954.1"/>
    <property type="molecule type" value="Genomic_DNA"/>
</dbReference>
<keyword evidence="4" id="KW-0808">Transferase</keyword>
<reference evidence="8 9" key="1">
    <citation type="submission" date="2023-08" db="EMBL/GenBank/DDBJ databases">
        <title>A Necator americanus chromosomal reference genome.</title>
        <authorList>
            <person name="Ilik V."/>
            <person name="Petrzelkova K.J."/>
            <person name="Pardy F."/>
            <person name="Fuh T."/>
            <person name="Niatou-Singa F.S."/>
            <person name="Gouil Q."/>
            <person name="Baker L."/>
            <person name="Ritchie M.E."/>
            <person name="Jex A.R."/>
            <person name="Gazzola D."/>
            <person name="Li H."/>
            <person name="Toshio Fujiwara R."/>
            <person name="Zhan B."/>
            <person name="Aroian R.V."/>
            <person name="Pafco B."/>
            <person name="Schwarz E.M."/>
        </authorList>
    </citation>
    <scope>NUCLEOTIDE SEQUENCE [LARGE SCALE GENOMIC DNA]</scope>
    <source>
        <strain evidence="8 9">Aroian</strain>
        <tissue evidence="8">Whole animal</tissue>
    </source>
</reference>
<dbReference type="PANTHER" id="PTHR21645">
    <property type="entry name" value="GLYCOSYLTRANSFERASE FAMILY 92 PROTEIN"/>
    <property type="match status" value="1"/>
</dbReference>
<comment type="caution">
    <text evidence="8">The sequence shown here is derived from an EMBL/GenBank/DDBJ whole genome shotgun (WGS) entry which is preliminary data.</text>
</comment>
<sequence length="800" mass="92237">MLSGICGDGIFFDNIEKSSHGTYMWKWIRLKSLLPTLLLFQFLIYICGKILNPVHSTRTIEKMHAVQHYIREFEEQVSMQKLEADRNLAAFLQGAAERSEKDTKVPNPSMIIVANEGTFSWIRNFVCSVAEFNMLTRLSIITTDHDTTLSIGLKFPMLQVYEMSFNEISDGIRPKYDEVVRHRVVEILRLRIGAMVAKKEMDAIIAAPNQVWTNYLLNRTLYRYRGHQNREGLLVQQLSAQLLSRKFTSADSALTYACDVPRRYMCHRMPQGLMVGTGWFRDKQRTIPPDIVHIPMSTKKSALKKAGLWLLSEDGNCIPSVRENLSFIDYRGEPFKPPEEPFEIFLLSAYYYKTSESLGNNSIALVVTGDIAILKDLKGVQVVAWNNVTNAVREGELQRVTPHNVCRWIPMLVTVPLIPDPHTVALSVGNRLVEIPFREPVTKKHEVVTCIAPLFGNEQWQQALFAAHVYKRFGTHMHLYVRSMVSPVFELMKIYERESYLTIQPWLRIILLSISELHFNPNINVEFRNQAAAQTDCLLQYKESASYITFVDLDDVLIPRLFNNYLEEFAHLFHSMPNVAYIHYVKENVKLKTAKNGSDFSLKEMLMSIQFERVTETGKLVADPRYVNSTWIHFPISIPAGMERYTVPSHVNAITHLKHMKFETKSEKPKSGWVIPSFKPNTYNVLSKKPLMSQHDIDQIQMDFERMASKEEVARIFPNLPTKFVYLEAIAQCYEDTFYKYHYSGRVTELKCPGPDRCMFPRGISCYNSVAEYHSINDGTHINLHFADHHSFKEEDGCRP</sequence>
<comment type="subcellular location">
    <subcellularLocation>
        <location evidence="1">Membrane</location>
        <topology evidence="1">Single-pass membrane protein</topology>
    </subcellularLocation>
</comment>
<evidence type="ECO:0000256" key="6">
    <source>
        <dbReference type="ARBA" id="ARBA00022989"/>
    </source>
</evidence>
<protein>
    <recommendedName>
        <fullName evidence="10">Glycosyltransferase family 92 protein</fullName>
    </recommendedName>
</protein>
<evidence type="ECO:0000256" key="1">
    <source>
        <dbReference type="ARBA" id="ARBA00004167"/>
    </source>
</evidence>